<evidence type="ECO:0000259" key="8">
    <source>
        <dbReference type="PROSITE" id="PS50928"/>
    </source>
</evidence>
<dbReference type="Pfam" id="PF00528">
    <property type="entry name" value="BPD_transp_1"/>
    <property type="match status" value="1"/>
</dbReference>
<name>A0A8T4L3H9_9ARCH</name>
<proteinExistence type="inferred from homology"/>
<keyword evidence="2 7" id="KW-0813">Transport</keyword>
<sequence>MGMSGYIRTELLPMPTDVLAAFIQMASSGVLLVDSIASIKRVLIGFVIASFFGIVAGMLLASFNRAANYLTPLIELLRPIPPIAWIPIAILWFGIGDNPAFFLVALGAFFPVFSNTYEGVKNIQKTHIHAAKSLRANRMMMLFDVLLPAALPSILIGLHIGLGFAWMVVITAEMVGAASGLGYMIQLNRIMLQTQFVIVGMIVIGLIGFLMLKGMKIFETFIIPWKRMQIAQTMQEVQR</sequence>
<reference evidence="9" key="1">
    <citation type="submission" date="2021-03" db="EMBL/GenBank/DDBJ databases">
        <authorList>
            <person name="Jaffe A."/>
        </authorList>
    </citation>
    <scope>NUCLEOTIDE SEQUENCE</scope>
    <source>
        <strain evidence="9">RIFCSPHIGHO2_01_FULL_AR10_44_11</strain>
    </source>
</reference>
<feature type="transmembrane region" description="Helical" evidence="7">
    <location>
        <begin position="76"/>
        <end position="95"/>
    </location>
</feature>
<keyword evidence="4 7" id="KW-0812">Transmembrane</keyword>
<comment type="subcellular location">
    <subcellularLocation>
        <location evidence="1 7">Cell membrane</location>
        <topology evidence="1 7">Multi-pass membrane protein</topology>
    </subcellularLocation>
</comment>
<dbReference type="Gene3D" id="1.10.3720.10">
    <property type="entry name" value="MetI-like"/>
    <property type="match status" value="1"/>
</dbReference>
<dbReference type="AlphaFoldDB" id="A0A8T4L3H9"/>
<dbReference type="Proteomes" id="UP000677687">
    <property type="component" value="Unassembled WGS sequence"/>
</dbReference>
<dbReference type="PANTHER" id="PTHR30151:SF0">
    <property type="entry name" value="ABC TRANSPORTER PERMEASE PROTEIN MJ0413-RELATED"/>
    <property type="match status" value="1"/>
</dbReference>
<dbReference type="GO" id="GO:0055085">
    <property type="term" value="P:transmembrane transport"/>
    <property type="evidence" value="ECO:0007669"/>
    <property type="project" value="InterPro"/>
</dbReference>
<dbReference type="GO" id="GO:0005886">
    <property type="term" value="C:plasma membrane"/>
    <property type="evidence" value="ECO:0007669"/>
    <property type="project" value="UniProtKB-SubCell"/>
</dbReference>
<evidence type="ECO:0000256" key="2">
    <source>
        <dbReference type="ARBA" id="ARBA00022448"/>
    </source>
</evidence>
<evidence type="ECO:0000256" key="4">
    <source>
        <dbReference type="ARBA" id="ARBA00022692"/>
    </source>
</evidence>
<keyword evidence="3" id="KW-1003">Cell membrane</keyword>
<accession>A0A8T4L3H9</accession>
<evidence type="ECO:0000313" key="9">
    <source>
        <dbReference type="EMBL" id="MBS3057606.1"/>
    </source>
</evidence>
<evidence type="ECO:0000256" key="1">
    <source>
        <dbReference type="ARBA" id="ARBA00004651"/>
    </source>
</evidence>
<feature type="transmembrane region" description="Helical" evidence="7">
    <location>
        <begin position="43"/>
        <end position="64"/>
    </location>
</feature>
<dbReference type="InterPro" id="IPR035906">
    <property type="entry name" value="MetI-like_sf"/>
</dbReference>
<organism evidence="9 10">
    <name type="scientific">Candidatus Iainarchaeum sp</name>
    <dbReference type="NCBI Taxonomy" id="3101447"/>
    <lineage>
        <taxon>Archaea</taxon>
        <taxon>Candidatus Iainarchaeota</taxon>
        <taxon>Candidatus Iainarchaeia</taxon>
        <taxon>Candidatus Iainarchaeales</taxon>
        <taxon>Candidatus Iainarchaeaceae</taxon>
        <taxon>Candidatus Iainarchaeum</taxon>
    </lineage>
</organism>
<comment type="similarity">
    <text evidence="7">Belongs to the binding-protein-dependent transport system permease family.</text>
</comment>
<dbReference type="PANTHER" id="PTHR30151">
    <property type="entry name" value="ALKANE SULFONATE ABC TRANSPORTER-RELATED, MEMBRANE SUBUNIT"/>
    <property type="match status" value="1"/>
</dbReference>
<feature type="transmembrane region" description="Helical" evidence="7">
    <location>
        <begin position="190"/>
        <end position="212"/>
    </location>
</feature>
<evidence type="ECO:0000256" key="7">
    <source>
        <dbReference type="RuleBase" id="RU363032"/>
    </source>
</evidence>
<keyword evidence="5 7" id="KW-1133">Transmembrane helix</keyword>
<keyword evidence="6 7" id="KW-0472">Membrane</keyword>
<reference evidence="9" key="2">
    <citation type="submission" date="2021-05" db="EMBL/GenBank/DDBJ databases">
        <title>Protein family content uncovers lineage relationships and bacterial pathway maintenance mechanisms in DPANN archaea.</title>
        <authorList>
            <person name="Castelle C.J."/>
            <person name="Meheust R."/>
            <person name="Jaffe A.L."/>
            <person name="Seitz K."/>
            <person name="Gong X."/>
            <person name="Baker B.J."/>
            <person name="Banfield J.F."/>
        </authorList>
    </citation>
    <scope>NUCLEOTIDE SEQUENCE</scope>
    <source>
        <strain evidence="9">RIFCSPHIGHO2_01_FULL_AR10_44_11</strain>
    </source>
</reference>
<dbReference type="FunFam" id="1.10.3720.10:FF:000003">
    <property type="entry name" value="Aliphatic sulfonate ABC transporter permease"/>
    <property type="match status" value="1"/>
</dbReference>
<dbReference type="PROSITE" id="PS50928">
    <property type="entry name" value="ABC_TM1"/>
    <property type="match status" value="1"/>
</dbReference>
<dbReference type="SUPFAM" id="SSF161098">
    <property type="entry name" value="MetI-like"/>
    <property type="match status" value="1"/>
</dbReference>
<gene>
    <name evidence="9" type="ORF">J4415_03165</name>
</gene>
<feature type="domain" description="ABC transmembrane type-1" evidence="8">
    <location>
        <begin position="35"/>
        <end position="212"/>
    </location>
</feature>
<evidence type="ECO:0000256" key="3">
    <source>
        <dbReference type="ARBA" id="ARBA00022475"/>
    </source>
</evidence>
<dbReference type="InterPro" id="IPR000515">
    <property type="entry name" value="MetI-like"/>
</dbReference>
<dbReference type="CDD" id="cd06261">
    <property type="entry name" value="TM_PBP2"/>
    <property type="match status" value="1"/>
</dbReference>
<feature type="transmembrane region" description="Helical" evidence="7">
    <location>
        <begin position="141"/>
        <end position="170"/>
    </location>
</feature>
<evidence type="ECO:0000256" key="6">
    <source>
        <dbReference type="ARBA" id="ARBA00023136"/>
    </source>
</evidence>
<dbReference type="EMBL" id="JAGVWD010000046">
    <property type="protein sequence ID" value="MBS3057606.1"/>
    <property type="molecule type" value="Genomic_DNA"/>
</dbReference>
<evidence type="ECO:0000313" key="10">
    <source>
        <dbReference type="Proteomes" id="UP000677687"/>
    </source>
</evidence>
<evidence type="ECO:0000256" key="5">
    <source>
        <dbReference type="ARBA" id="ARBA00022989"/>
    </source>
</evidence>
<comment type="caution">
    <text evidence="9">The sequence shown here is derived from an EMBL/GenBank/DDBJ whole genome shotgun (WGS) entry which is preliminary data.</text>
</comment>
<protein>
    <submittedName>
        <fullName evidence="9">ABC transporter permease</fullName>
    </submittedName>
</protein>